<feature type="non-terminal residue" evidence="1">
    <location>
        <position position="44"/>
    </location>
</feature>
<dbReference type="EMBL" id="WUIG01000254">
    <property type="protein sequence ID" value="MXJ09482.1"/>
    <property type="molecule type" value="Genomic_DNA"/>
</dbReference>
<organism evidence="1 2">
    <name type="scientific">Escherichia coli</name>
    <dbReference type="NCBI Taxonomy" id="562"/>
    <lineage>
        <taxon>Bacteria</taxon>
        <taxon>Pseudomonadati</taxon>
        <taxon>Pseudomonadota</taxon>
        <taxon>Gammaproteobacteria</taxon>
        <taxon>Enterobacterales</taxon>
        <taxon>Enterobacteriaceae</taxon>
        <taxon>Escherichia</taxon>
    </lineage>
</organism>
<accession>A0A6N8QGK9</accession>
<dbReference type="SUPFAM" id="SSF53659">
    <property type="entry name" value="Isocitrate/Isopropylmalate dehydrogenase-like"/>
    <property type="match status" value="1"/>
</dbReference>
<dbReference type="EC" id="1.1.1.262" evidence="1"/>
<gene>
    <name evidence="1" type="primary">pdxA</name>
    <name evidence="1" type="ORF">GRW24_13505</name>
</gene>
<dbReference type="GO" id="GO:0050570">
    <property type="term" value="F:4-hydroxythreonine-4-phosphate dehydrogenase activity"/>
    <property type="evidence" value="ECO:0007669"/>
    <property type="project" value="UniProtKB-EC"/>
</dbReference>
<reference evidence="1 2" key="1">
    <citation type="submission" date="2019-12" db="EMBL/GenBank/DDBJ databases">
        <title>Enteriobacteria Tanzani isolates_10434.</title>
        <authorList>
            <person name="Subbiah M."/>
            <person name="Call D."/>
        </authorList>
    </citation>
    <scope>NUCLEOTIDE SEQUENCE [LARGE SCALE GENOMIC DNA]</scope>
    <source>
        <strain evidence="1 2">10434wG3</strain>
    </source>
</reference>
<comment type="caution">
    <text evidence="1">The sequence shown here is derived from an EMBL/GenBank/DDBJ whole genome shotgun (WGS) entry which is preliminary data.</text>
</comment>
<proteinExistence type="predicted"/>
<dbReference type="Proteomes" id="UP000447081">
    <property type="component" value="Unassembled WGS sequence"/>
</dbReference>
<sequence>MVKTQRVVITPGEPAGIGPDLVVQLAQREWPVELVVCADATLLT</sequence>
<dbReference type="Gene3D" id="3.40.718.10">
    <property type="entry name" value="Isopropylmalate Dehydrogenase"/>
    <property type="match status" value="1"/>
</dbReference>
<dbReference type="AlphaFoldDB" id="A0A6N8QGK9"/>
<keyword evidence="1" id="KW-0560">Oxidoreductase</keyword>
<evidence type="ECO:0000313" key="2">
    <source>
        <dbReference type="Proteomes" id="UP000447081"/>
    </source>
</evidence>
<protein>
    <submittedName>
        <fullName evidence="1">4-hydroxythreonine-4-phosphate dehydrogenase</fullName>
        <ecNumber evidence="1">1.1.1.262</ecNumber>
    </submittedName>
</protein>
<evidence type="ECO:0000313" key="1">
    <source>
        <dbReference type="EMBL" id="MXJ09482.1"/>
    </source>
</evidence>
<name>A0A6N8QGK9_ECOLX</name>